<evidence type="ECO:0000313" key="1">
    <source>
        <dbReference type="EMBL" id="MDR9761963.1"/>
    </source>
</evidence>
<organism evidence="1 2">
    <name type="scientific">Rhizobium redzepovicii</name>
    <dbReference type="NCBI Taxonomy" id="2867518"/>
    <lineage>
        <taxon>Bacteria</taxon>
        <taxon>Pseudomonadati</taxon>
        <taxon>Pseudomonadota</taxon>
        <taxon>Alphaproteobacteria</taxon>
        <taxon>Hyphomicrobiales</taxon>
        <taxon>Rhizobiaceae</taxon>
        <taxon>Rhizobium/Agrobacterium group</taxon>
        <taxon>Rhizobium</taxon>
    </lineage>
</organism>
<accession>A0AAW8P4M8</accession>
<dbReference type="RefSeq" id="WP_183855695.1">
    <property type="nucleotide sequence ID" value="NZ_JAVLSG010000009.1"/>
</dbReference>
<protein>
    <submittedName>
        <fullName evidence="1">Uncharacterized protein</fullName>
    </submittedName>
</protein>
<dbReference type="AlphaFoldDB" id="A0AAW8P4M8"/>
<reference evidence="2" key="1">
    <citation type="submission" date="2023-07" db="EMBL/GenBank/DDBJ databases">
        <title>Genomic characterization of faba bean (Vicia faba) microsymbionts in Mexican soils.</title>
        <authorList>
            <person name="Rivera Orduna F.N."/>
            <person name="Guevara-Luna J."/>
            <person name="Yan J."/>
            <person name="Arroyo-Herrera I."/>
            <person name="Li Y."/>
            <person name="Vasquez-Murrieta M.S."/>
            <person name="Wang E.T."/>
        </authorList>
    </citation>
    <scope>NUCLEOTIDE SEQUENCE [LARGE SCALE GENOMIC DNA]</scope>
    <source>
        <strain evidence="2">CH6</strain>
    </source>
</reference>
<dbReference type="EMBL" id="JAVLSH010000009">
    <property type="protein sequence ID" value="MDR9761963.1"/>
    <property type="molecule type" value="Genomic_DNA"/>
</dbReference>
<keyword evidence="2" id="KW-1185">Reference proteome</keyword>
<dbReference type="Proteomes" id="UP001269402">
    <property type="component" value="Unassembled WGS sequence"/>
</dbReference>
<name>A0AAW8P4M8_9HYPH</name>
<sequence>MKLAPAFQISFNPFQADMTVLDVERLGRLDEQLRMSRSARDGVGSPEDGCLPS</sequence>
<comment type="caution">
    <text evidence="1">The sequence shown here is derived from an EMBL/GenBank/DDBJ whole genome shotgun (WGS) entry which is preliminary data.</text>
</comment>
<evidence type="ECO:0000313" key="2">
    <source>
        <dbReference type="Proteomes" id="UP001269402"/>
    </source>
</evidence>
<gene>
    <name evidence="1" type="ORF">RJJ37_20380</name>
</gene>
<proteinExistence type="predicted"/>